<organism evidence="8 9">
    <name type="scientific">Aegilops tauschii subsp. strangulata</name>
    <name type="common">Goatgrass</name>
    <dbReference type="NCBI Taxonomy" id="200361"/>
    <lineage>
        <taxon>Eukaryota</taxon>
        <taxon>Viridiplantae</taxon>
        <taxon>Streptophyta</taxon>
        <taxon>Embryophyta</taxon>
        <taxon>Tracheophyta</taxon>
        <taxon>Spermatophyta</taxon>
        <taxon>Magnoliopsida</taxon>
        <taxon>Liliopsida</taxon>
        <taxon>Poales</taxon>
        <taxon>Poaceae</taxon>
        <taxon>BOP clade</taxon>
        <taxon>Pooideae</taxon>
        <taxon>Triticodae</taxon>
        <taxon>Triticeae</taxon>
        <taxon>Triticinae</taxon>
        <taxon>Aegilops</taxon>
    </lineage>
</organism>
<dbReference type="GO" id="GO:0003677">
    <property type="term" value="F:DNA binding"/>
    <property type="evidence" value="ECO:0007669"/>
    <property type="project" value="UniProtKB-KW"/>
</dbReference>
<dbReference type="Proteomes" id="UP000015105">
    <property type="component" value="Chromosome 1D"/>
</dbReference>
<dbReference type="PANTHER" id="PTHR31190">
    <property type="entry name" value="DNA-BINDING DOMAIN"/>
    <property type="match status" value="1"/>
</dbReference>
<comment type="subcellular location">
    <subcellularLocation>
        <location evidence="1">Nucleus</location>
    </subcellularLocation>
</comment>
<dbReference type="AlphaFoldDB" id="A0A452Z6I4"/>
<dbReference type="GO" id="GO:0003700">
    <property type="term" value="F:DNA-binding transcription factor activity"/>
    <property type="evidence" value="ECO:0007669"/>
    <property type="project" value="InterPro"/>
</dbReference>
<keyword evidence="9" id="KW-1185">Reference proteome</keyword>
<dbReference type="InterPro" id="IPR036955">
    <property type="entry name" value="AP2/ERF_dom_sf"/>
</dbReference>
<reference evidence="8" key="5">
    <citation type="journal article" date="2021" name="G3 (Bethesda)">
        <title>Aegilops tauschii genome assembly Aet v5.0 features greater sequence contiguity and improved annotation.</title>
        <authorList>
            <person name="Wang L."/>
            <person name="Zhu T."/>
            <person name="Rodriguez J.C."/>
            <person name="Deal K.R."/>
            <person name="Dubcovsky J."/>
            <person name="McGuire P.E."/>
            <person name="Lux T."/>
            <person name="Spannagl M."/>
            <person name="Mayer K.F.X."/>
            <person name="Baldrich P."/>
            <person name="Meyers B.C."/>
            <person name="Huo N."/>
            <person name="Gu Y.Q."/>
            <person name="Zhou H."/>
            <person name="Devos K.M."/>
            <person name="Bennetzen J.L."/>
            <person name="Unver T."/>
            <person name="Budak H."/>
            <person name="Gulick P.J."/>
            <person name="Galiba G."/>
            <person name="Kalapos B."/>
            <person name="Nelson D.R."/>
            <person name="Li P."/>
            <person name="You F.M."/>
            <person name="Luo M.C."/>
            <person name="Dvorak J."/>
        </authorList>
    </citation>
    <scope>NUCLEOTIDE SEQUENCE [LARGE SCALE GENOMIC DNA]</scope>
    <source>
        <strain evidence="8">cv. AL8/78</strain>
    </source>
</reference>
<dbReference type="SMART" id="SM00380">
    <property type="entry name" value="AP2"/>
    <property type="match status" value="1"/>
</dbReference>
<name>A0A452Z6I4_AEGTS</name>
<reference evidence="8" key="4">
    <citation type="submission" date="2019-03" db="UniProtKB">
        <authorList>
            <consortium name="EnsemblPlants"/>
        </authorList>
    </citation>
    <scope>IDENTIFICATION</scope>
</reference>
<evidence type="ECO:0000256" key="4">
    <source>
        <dbReference type="ARBA" id="ARBA00023163"/>
    </source>
</evidence>
<evidence type="ECO:0000259" key="7">
    <source>
        <dbReference type="PROSITE" id="PS51032"/>
    </source>
</evidence>
<dbReference type="InterPro" id="IPR001471">
    <property type="entry name" value="AP2/ERF_dom"/>
</dbReference>
<evidence type="ECO:0000256" key="2">
    <source>
        <dbReference type="ARBA" id="ARBA00023015"/>
    </source>
</evidence>
<reference evidence="9" key="1">
    <citation type="journal article" date="2014" name="Science">
        <title>Ancient hybridizations among the ancestral genomes of bread wheat.</title>
        <authorList>
            <consortium name="International Wheat Genome Sequencing Consortium,"/>
            <person name="Marcussen T."/>
            <person name="Sandve S.R."/>
            <person name="Heier L."/>
            <person name="Spannagl M."/>
            <person name="Pfeifer M."/>
            <person name="Jakobsen K.S."/>
            <person name="Wulff B.B."/>
            <person name="Steuernagel B."/>
            <person name="Mayer K.F."/>
            <person name="Olsen O.A."/>
        </authorList>
    </citation>
    <scope>NUCLEOTIDE SEQUENCE [LARGE SCALE GENOMIC DNA]</scope>
    <source>
        <strain evidence="9">cv. AL8/78</strain>
    </source>
</reference>
<protein>
    <recommendedName>
        <fullName evidence="7">AP2/ERF domain-containing protein</fullName>
    </recommendedName>
</protein>
<dbReference type="PANTHER" id="PTHR31190:SF480">
    <property type="entry name" value="ETHYLENE-RESPONSIVE TRANSCRIPTION FACTOR RAP2-12"/>
    <property type="match status" value="1"/>
</dbReference>
<evidence type="ECO:0000313" key="9">
    <source>
        <dbReference type="Proteomes" id="UP000015105"/>
    </source>
</evidence>
<reference evidence="8" key="3">
    <citation type="journal article" date="2017" name="Nature">
        <title>Genome sequence of the progenitor of the wheat D genome Aegilops tauschii.</title>
        <authorList>
            <person name="Luo M.C."/>
            <person name="Gu Y.Q."/>
            <person name="Puiu D."/>
            <person name="Wang H."/>
            <person name="Twardziok S.O."/>
            <person name="Deal K.R."/>
            <person name="Huo N."/>
            <person name="Zhu T."/>
            <person name="Wang L."/>
            <person name="Wang Y."/>
            <person name="McGuire P.E."/>
            <person name="Liu S."/>
            <person name="Long H."/>
            <person name="Ramasamy R.K."/>
            <person name="Rodriguez J.C."/>
            <person name="Van S.L."/>
            <person name="Yuan L."/>
            <person name="Wang Z."/>
            <person name="Xia Z."/>
            <person name="Xiao L."/>
            <person name="Anderson O.D."/>
            <person name="Ouyang S."/>
            <person name="Liang Y."/>
            <person name="Zimin A.V."/>
            <person name="Pertea G."/>
            <person name="Qi P."/>
            <person name="Bennetzen J.L."/>
            <person name="Dai X."/>
            <person name="Dawson M.W."/>
            <person name="Muller H.G."/>
            <person name="Kugler K."/>
            <person name="Rivarola-Duarte L."/>
            <person name="Spannagl M."/>
            <person name="Mayer K.F.X."/>
            <person name="Lu F.H."/>
            <person name="Bevan M.W."/>
            <person name="Leroy P."/>
            <person name="Li P."/>
            <person name="You F.M."/>
            <person name="Sun Q."/>
            <person name="Liu Z."/>
            <person name="Lyons E."/>
            <person name="Wicker T."/>
            <person name="Salzberg S.L."/>
            <person name="Devos K.M."/>
            <person name="Dvorak J."/>
        </authorList>
    </citation>
    <scope>NUCLEOTIDE SEQUENCE [LARGE SCALE GENOMIC DNA]</scope>
    <source>
        <strain evidence="8">cv. AL8/78</strain>
    </source>
</reference>
<dbReference type="SUPFAM" id="SSF54171">
    <property type="entry name" value="DNA-binding domain"/>
    <property type="match status" value="1"/>
</dbReference>
<keyword evidence="5" id="KW-0539">Nucleus</keyword>
<feature type="compositionally biased region" description="Basic and acidic residues" evidence="6">
    <location>
        <begin position="270"/>
        <end position="284"/>
    </location>
</feature>
<feature type="region of interest" description="Disordered" evidence="6">
    <location>
        <begin position="270"/>
        <end position="312"/>
    </location>
</feature>
<dbReference type="PROSITE" id="PS51032">
    <property type="entry name" value="AP2_ERF"/>
    <property type="match status" value="1"/>
</dbReference>
<dbReference type="Gramene" id="AET1Gv20648200.1">
    <property type="protein sequence ID" value="AET1Gv20648200.1"/>
    <property type="gene ID" value="AET1Gv20648200"/>
</dbReference>
<evidence type="ECO:0000256" key="5">
    <source>
        <dbReference type="ARBA" id="ARBA00023242"/>
    </source>
</evidence>
<evidence type="ECO:0000256" key="6">
    <source>
        <dbReference type="SAM" id="MobiDB-lite"/>
    </source>
</evidence>
<accession>A0A452Z6I4</accession>
<evidence type="ECO:0000256" key="1">
    <source>
        <dbReference type="ARBA" id="ARBA00004123"/>
    </source>
</evidence>
<dbReference type="GO" id="GO:0009873">
    <property type="term" value="P:ethylene-activated signaling pathway"/>
    <property type="evidence" value="ECO:0007669"/>
    <property type="project" value="InterPro"/>
</dbReference>
<reference evidence="9" key="2">
    <citation type="journal article" date="2017" name="Nat. Plants">
        <title>The Aegilops tauschii genome reveals multiple impacts of transposons.</title>
        <authorList>
            <person name="Zhao G."/>
            <person name="Zou C."/>
            <person name="Li K."/>
            <person name="Wang K."/>
            <person name="Li T."/>
            <person name="Gao L."/>
            <person name="Zhang X."/>
            <person name="Wang H."/>
            <person name="Yang Z."/>
            <person name="Liu X."/>
            <person name="Jiang W."/>
            <person name="Mao L."/>
            <person name="Kong X."/>
            <person name="Jiao Y."/>
            <person name="Jia J."/>
        </authorList>
    </citation>
    <scope>NUCLEOTIDE SEQUENCE [LARGE SCALE GENOMIC DNA]</scope>
    <source>
        <strain evidence="9">cv. AL8/78</strain>
    </source>
</reference>
<dbReference type="InterPro" id="IPR016177">
    <property type="entry name" value="DNA-bd_dom_sf"/>
</dbReference>
<feature type="region of interest" description="Disordered" evidence="6">
    <location>
        <begin position="1"/>
        <end position="24"/>
    </location>
</feature>
<keyword evidence="3" id="KW-0238">DNA-binding</keyword>
<evidence type="ECO:0000256" key="3">
    <source>
        <dbReference type="ARBA" id="ARBA00023125"/>
    </source>
</evidence>
<dbReference type="EnsemblPlants" id="AET1Gv20648200.1">
    <property type="protein sequence ID" value="AET1Gv20648200.1"/>
    <property type="gene ID" value="AET1Gv20648200"/>
</dbReference>
<dbReference type="GO" id="GO:0005634">
    <property type="term" value="C:nucleus"/>
    <property type="evidence" value="ECO:0007669"/>
    <property type="project" value="UniProtKB-SubCell"/>
</dbReference>
<dbReference type="InterPro" id="IPR044808">
    <property type="entry name" value="ERF_plant"/>
</dbReference>
<evidence type="ECO:0000313" key="8">
    <source>
        <dbReference type="EnsemblPlants" id="AET1Gv20648200.1"/>
    </source>
</evidence>
<keyword evidence="4" id="KW-0804">Transcription</keyword>
<feature type="compositionally biased region" description="Acidic residues" evidence="6">
    <location>
        <begin position="298"/>
        <end position="312"/>
    </location>
</feature>
<dbReference type="CDD" id="cd00018">
    <property type="entry name" value="AP2"/>
    <property type="match status" value="1"/>
</dbReference>
<feature type="domain" description="AP2/ERF" evidence="7">
    <location>
        <begin position="142"/>
        <end position="197"/>
    </location>
</feature>
<proteinExistence type="predicted"/>
<dbReference type="Gene3D" id="3.30.730.10">
    <property type="entry name" value="AP2/ERF domain"/>
    <property type="match status" value="1"/>
</dbReference>
<keyword evidence="2" id="KW-0805">Transcription regulation</keyword>
<sequence length="334" mass="37315">MYFASLGDANIHHQPRGDVKWPPTARTAFGPSPPNAACPPYPAAGRSGLPTTAAAGSVAFPPPHVSKSPYLKPPPPDSELLRCRRCPAATRFAASPPCHRRFEASPPRRLPIRSFSAPPLPIQIRTRAAAMPPKRVSKSRTGYFGVREKPSGNFGAEFLRDGYRYWLDTFKYLEVAARAYDVAAWCFGRSRHEMNFPEIETWEDVEFIGSKNLKIRQTDGRGGGGGGGVEKTARITIVPGESDKAALSRFVREHPEYFQAKQDFHWKRDAEQKKNKAVKKEDKAGPSTVIPIESDSSGWDDSEEEFETLDDSDDSIKEEFWERLENDITVLCFM</sequence>